<dbReference type="PANTHER" id="PTHR46725:SF1">
    <property type="entry name" value="COILED-COIL DOMAIN-CONTAINING PROTEIN 57"/>
    <property type="match status" value="1"/>
</dbReference>
<proteinExistence type="predicted"/>
<evidence type="ECO:0000313" key="3">
    <source>
        <dbReference type="EMBL" id="CAG9316387.1"/>
    </source>
</evidence>
<dbReference type="InterPro" id="IPR042481">
    <property type="entry name" value="CCDC57"/>
</dbReference>
<feature type="compositionally biased region" description="Polar residues" evidence="2">
    <location>
        <begin position="393"/>
        <end position="403"/>
    </location>
</feature>
<dbReference type="GO" id="GO:0045931">
    <property type="term" value="P:positive regulation of mitotic cell cycle"/>
    <property type="evidence" value="ECO:0007669"/>
    <property type="project" value="TreeGrafter"/>
</dbReference>
<comment type="caution">
    <text evidence="3">The sequence shown here is derived from an EMBL/GenBank/DDBJ whole genome shotgun (WGS) entry which is preliminary data.</text>
</comment>
<evidence type="ECO:0000313" key="4">
    <source>
        <dbReference type="Proteomes" id="UP001162131"/>
    </source>
</evidence>
<dbReference type="PANTHER" id="PTHR46725">
    <property type="entry name" value="COILED-COIL DOMAIN-CONTAINING PROTEIN 57"/>
    <property type="match status" value="1"/>
</dbReference>
<sequence>MDENLSEETLTGLLLKKEKELQNLAKIRINQLQEELKYKDNIIQDLEYQMSKIQEDFNFNLQIIQERDEEIADLDAAYKNVTQAFIEKQNISKESSGSENQAKANENVKNLEYEKVIQELSNQLDEITRQINVLKFEAESKSNQCEELKEILQKKQNKYKNEINKTKDIIAEKDTKIEELSRKINDLQNANVKQTNEMTLKIMTLENEKKELIQELKKVREQNIEEIQYLGQLKISNYEHLEATHRSEVERLNNQISLLLEDNKKLSHSSDQAKFLILDKEKQFRAEIEELKSIYDPMTKEIEDLKVTISLKDSELETVKQHIEHWKKLAHGRSDELVKAKQSQLVMDEKLKALEREIEEIKKINYKVINSEKCYSTPVKNIFENQGTQTEIKQISKQSSTPTISVKSKEEESSIVKKPSTDFSVNVKDLEGSTQDRDYENTYRSSINEAEQKAYRSSKNETEQKRYDYYAETYKSTATKSFDEYFDKIQKHISNLTSNLTRMKNQSHGKFSSLSSYKPSITEETEHSYQGSKYSNRLNKFKPNRR</sequence>
<feature type="region of interest" description="Disordered" evidence="2">
    <location>
        <begin position="393"/>
        <end position="417"/>
    </location>
</feature>
<feature type="compositionally biased region" description="Polar residues" evidence="2">
    <location>
        <begin position="528"/>
        <end position="538"/>
    </location>
</feature>
<dbReference type="AlphaFoldDB" id="A0AAU9IT52"/>
<protein>
    <submittedName>
        <fullName evidence="3">Uncharacterized protein</fullName>
    </submittedName>
</protein>
<dbReference type="GO" id="GO:0005876">
    <property type="term" value="C:spindle microtubule"/>
    <property type="evidence" value="ECO:0007669"/>
    <property type="project" value="TreeGrafter"/>
</dbReference>
<keyword evidence="4" id="KW-1185">Reference proteome</keyword>
<feature type="coiled-coil region" evidence="1">
    <location>
        <begin position="15"/>
        <end position="49"/>
    </location>
</feature>
<dbReference type="GO" id="GO:0034451">
    <property type="term" value="C:centriolar satellite"/>
    <property type="evidence" value="ECO:0007669"/>
    <property type="project" value="TreeGrafter"/>
</dbReference>
<reference evidence="3" key="1">
    <citation type="submission" date="2021-09" db="EMBL/GenBank/DDBJ databases">
        <authorList>
            <consortium name="AG Swart"/>
            <person name="Singh M."/>
            <person name="Singh A."/>
            <person name="Seah K."/>
            <person name="Emmerich C."/>
        </authorList>
    </citation>
    <scope>NUCLEOTIDE SEQUENCE</scope>
    <source>
        <strain evidence="3">ATCC30299</strain>
    </source>
</reference>
<evidence type="ECO:0000256" key="1">
    <source>
        <dbReference type="SAM" id="Coils"/>
    </source>
</evidence>
<gene>
    <name evidence="3" type="ORF">BSTOLATCC_MIC15818</name>
</gene>
<dbReference type="GO" id="GO:0007020">
    <property type="term" value="P:microtubule nucleation"/>
    <property type="evidence" value="ECO:0007669"/>
    <property type="project" value="TreeGrafter"/>
</dbReference>
<dbReference type="EMBL" id="CAJZBQ010000015">
    <property type="protein sequence ID" value="CAG9316387.1"/>
    <property type="molecule type" value="Genomic_DNA"/>
</dbReference>
<dbReference type="Proteomes" id="UP001162131">
    <property type="component" value="Unassembled WGS sequence"/>
</dbReference>
<organism evidence="3 4">
    <name type="scientific">Blepharisma stoltei</name>
    <dbReference type="NCBI Taxonomy" id="1481888"/>
    <lineage>
        <taxon>Eukaryota</taxon>
        <taxon>Sar</taxon>
        <taxon>Alveolata</taxon>
        <taxon>Ciliophora</taxon>
        <taxon>Postciliodesmatophora</taxon>
        <taxon>Heterotrichea</taxon>
        <taxon>Heterotrichida</taxon>
        <taxon>Blepharismidae</taxon>
        <taxon>Blepharisma</taxon>
    </lineage>
</organism>
<feature type="region of interest" description="Disordered" evidence="2">
    <location>
        <begin position="503"/>
        <end position="546"/>
    </location>
</feature>
<accession>A0AAU9IT52</accession>
<dbReference type="GO" id="GO:0060271">
    <property type="term" value="P:cilium assembly"/>
    <property type="evidence" value="ECO:0007669"/>
    <property type="project" value="TreeGrafter"/>
</dbReference>
<feature type="compositionally biased region" description="Polar residues" evidence="2">
    <location>
        <begin position="503"/>
        <end position="519"/>
    </location>
</feature>
<feature type="coiled-coil region" evidence="1">
    <location>
        <begin position="103"/>
        <end position="269"/>
    </location>
</feature>
<keyword evidence="1" id="KW-0175">Coiled coil</keyword>
<name>A0AAU9IT52_9CILI</name>
<evidence type="ECO:0000256" key="2">
    <source>
        <dbReference type="SAM" id="MobiDB-lite"/>
    </source>
</evidence>